<gene>
    <name evidence="6" type="ORF">H8S62_15085</name>
</gene>
<dbReference type="InterPro" id="IPR001119">
    <property type="entry name" value="SLH_dom"/>
</dbReference>
<feature type="domain" description="SLH" evidence="5">
    <location>
        <begin position="497"/>
        <end position="561"/>
    </location>
</feature>
<evidence type="ECO:0000256" key="3">
    <source>
        <dbReference type="SAM" id="MobiDB-lite"/>
    </source>
</evidence>
<accession>A0A8J6MDW9</accession>
<feature type="chain" id="PRO_5039501611" evidence="4">
    <location>
        <begin position="23"/>
        <end position="614"/>
    </location>
</feature>
<comment type="caution">
    <text evidence="6">The sequence shown here is derived from an EMBL/GenBank/DDBJ whole genome shotgun (WGS) entry which is preliminary data.</text>
</comment>
<dbReference type="PANTHER" id="PTHR43405:SF1">
    <property type="entry name" value="GLYCOSYL HYDROLASE DIGH"/>
    <property type="match status" value="1"/>
</dbReference>
<dbReference type="PANTHER" id="PTHR43405">
    <property type="entry name" value="GLYCOSYL HYDROLASE DIGH"/>
    <property type="match status" value="1"/>
</dbReference>
<dbReference type="PROSITE" id="PS51272">
    <property type="entry name" value="SLH"/>
    <property type="match status" value="2"/>
</dbReference>
<dbReference type="RefSeq" id="WP_186920127.1">
    <property type="nucleotide sequence ID" value="NZ_JACOPQ010000014.1"/>
</dbReference>
<dbReference type="InterPro" id="IPR003790">
    <property type="entry name" value="GHL10"/>
</dbReference>
<evidence type="ECO:0000313" key="6">
    <source>
        <dbReference type="EMBL" id="MBC5738334.1"/>
    </source>
</evidence>
<sequence length="614" mass="67102">MRLHRRLAALALAGLLFTTALAGCAPAPKGGDTPPEESAQAAPQKVNAPSAARDGFRAVWVATVYNLDYPDKATADVAALKAQADDILENSAEMGMNAVILQVRPSCDALYPSELFPWSSYLTGDQNTAPAGGFDPLEYWVEKAHALGLELHAWVNPFRVTKSGQTEFDALASSNPAKQHPEWVVEHEGNFYLNPGIPEVRELVVQGAEELARNYDIDGIHLDDYFYPGKDFADEAAYGQYGGGFSNLGDWRRDNVNRLIEELDERIHAVDPELSFGVSPSGVWADSTHQSAGSATTGNYESYYAAYADSRKWVQEGWVDYICPQIYWPIGHAKLDYETIARWWTDTVEGTGVKLYIGMADYQADKDDPEDPWYGLDAIKAQLKLNLELGVAGEAHFRYKFLAVNSHMRDLYIDWYAQTPGGGEEPEVSGSFLSRLSEADRNHWAAAYYGKLGDMGIVTGYPDGTYRPYEGVERSAMAALVYRAMPLINGVTLSESPGGSLLPDVAETWAEGYIGALCAAGYLDAADYPDGFGQEQPMTRLEVVKLLVRALGYADDGSVTATRFPDVAEDYYYVAKGEALGIIEGTPEGLFLPSDGVDRGSAAAMLSRAMEIGR</sequence>
<protein>
    <submittedName>
        <fullName evidence="6">Family 10 glycosylhydrolase</fullName>
    </submittedName>
</protein>
<evidence type="ECO:0000313" key="7">
    <source>
        <dbReference type="Proteomes" id="UP000607645"/>
    </source>
</evidence>
<proteinExistence type="predicted"/>
<feature type="domain" description="SLH" evidence="5">
    <location>
        <begin position="432"/>
        <end position="495"/>
    </location>
</feature>
<evidence type="ECO:0000256" key="1">
    <source>
        <dbReference type="ARBA" id="ARBA00022729"/>
    </source>
</evidence>
<dbReference type="Pfam" id="PF00395">
    <property type="entry name" value="SLH"/>
    <property type="match status" value="2"/>
</dbReference>
<dbReference type="Gene3D" id="3.20.20.80">
    <property type="entry name" value="Glycosidases"/>
    <property type="match status" value="1"/>
</dbReference>
<dbReference type="SUPFAM" id="SSF51445">
    <property type="entry name" value="(Trans)glycosidases"/>
    <property type="match status" value="1"/>
</dbReference>
<keyword evidence="1 4" id="KW-0732">Signal</keyword>
<dbReference type="AlphaFoldDB" id="A0A8J6MDW9"/>
<dbReference type="InterPro" id="IPR052177">
    <property type="entry name" value="Divisome_Glycosyl_Hydrolase"/>
</dbReference>
<keyword evidence="7" id="KW-1185">Reference proteome</keyword>
<dbReference type="EMBL" id="JACOPQ010000014">
    <property type="protein sequence ID" value="MBC5738334.1"/>
    <property type="molecule type" value="Genomic_DNA"/>
</dbReference>
<feature type="signal peptide" evidence="4">
    <location>
        <begin position="1"/>
        <end position="22"/>
    </location>
</feature>
<reference evidence="6" key="1">
    <citation type="submission" date="2020-08" db="EMBL/GenBank/DDBJ databases">
        <title>Genome public.</title>
        <authorList>
            <person name="Liu C."/>
            <person name="Sun Q."/>
        </authorList>
    </citation>
    <scope>NUCLEOTIDE SEQUENCE</scope>
    <source>
        <strain evidence="6">NSJ-52</strain>
    </source>
</reference>
<keyword evidence="2" id="KW-0677">Repeat</keyword>
<dbReference type="Pfam" id="PF02638">
    <property type="entry name" value="GHL10"/>
    <property type="match status" value="1"/>
</dbReference>
<evidence type="ECO:0000259" key="5">
    <source>
        <dbReference type="PROSITE" id="PS51272"/>
    </source>
</evidence>
<name>A0A8J6MDW9_9FIRM</name>
<dbReference type="InterPro" id="IPR017853">
    <property type="entry name" value="GH"/>
</dbReference>
<evidence type="ECO:0000256" key="2">
    <source>
        <dbReference type="ARBA" id="ARBA00022737"/>
    </source>
</evidence>
<feature type="region of interest" description="Disordered" evidence="3">
    <location>
        <begin position="27"/>
        <end position="48"/>
    </location>
</feature>
<dbReference type="Proteomes" id="UP000607645">
    <property type="component" value="Unassembled WGS sequence"/>
</dbReference>
<organism evidence="6 7">
    <name type="scientific">Lawsonibacter faecis</name>
    <dbReference type="NCBI Taxonomy" id="2763052"/>
    <lineage>
        <taxon>Bacteria</taxon>
        <taxon>Bacillati</taxon>
        <taxon>Bacillota</taxon>
        <taxon>Clostridia</taxon>
        <taxon>Eubacteriales</taxon>
        <taxon>Oscillospiraceae</taxon>
        <taxon>Lawsonibacter</taxon>
    </lineage>
</organism>
<evidence type="ECO:0000256" key="4">
    <source>
        <dbReference type="SAM" id="SignalP"/>
    </source>
</evidence>
<dbReference type="PROSITE" id="PS51257">
    <property type="entry name" value="PROKAR_LIPOPROTEIN"/>
    <property type="match status" value="1"/>
</dbReference>